<dbReference type="Proteomes" id="UP000319160">
    <property type="component" value="Unassembled WGS sequence"/>
</dbReference>
<evidence type="ECO:0000256" key="1">
    <source>
        <dbReference type="SAM" id="MobiDB-lite"/>
    </source>
</evidence>
<organism evidence="3 4">
    <name type="scientific">Xylaria flabelliformis</name>
    <dbReference type="NCBI Taxonomy" id="2512241"/>
    <lineage>
        <taxon>Eukaryota</taxon>
        <taxon>Fungi</taxon>
        <taxon>Dikarya</taxon>
        <taxon>Ascomycota</taxon>
        <taxon>Pezizomycotina</taxon>
        <taxon>Sordariomycetes</taxon>
        <taxon>Xylariomycetidae</taxon>
        <taxon>Xylariales</taxon>
        <taxon>Xylariaceae</taxon>
        <taxon>Xylaria</taxon>
    </lineage>
</organism>
<dbReference type="InterPro" id="IPR052895">
    <property type="entry name" value="HetReg/Transcr_Mod"/>
</dbReference>
<feature type="domain" description="Heterokaryon incompatibility" evidence="2">
    <location>
        <begin position="46"/>
        <end position="190"/>
    </location>
</feature>
<evidence type="ECO:0000313" key="4">
    <source>
        <dbReference type="Proteomes" id="UP000319160"/>
    </source>
</evidence>
<sequence length="576" mass="65094">MAPLTYQAIKEKDEIRIISLLPHGGDPDAPIQCRFEHVRLEQRPQYEALSYTWGDQSIQHPIDADAAGGTVDVGQNCLFALRSLRRADEPRRLWIDALCINQADLKEKAEQIPIIGDVYQSASHTIIFLQYSGPDQAFHGRGAGPEMQRCWDGGDRGDESNQAKLDEAARQELFNVENYPWFRRAWIIQETLLSFSRTVMCPPFSWSFETFAGLAPSRSEMEVIRISDDYSINRSNMGGWNHVWDGQIRQRMPGDMLPMSALDYLVDTRNFQCKLYQDRVFSILSLFNPQLPIVVDYDCSKEELHEQLSGALIEVGDSRPLLTSHRKSWRVNWDEAPGDLTGHEVRYIGMSRAMLALRVESQWCGLGYMPGSRGKPGSLRTLSLKIGEVTKISRTRLGSEATDAKPIKRRWDDIMAELDLSVDEKESGAWPAIHLQKRNQANVPWYRDWIPADGGNADEEVGGPEKKPRGNFDSSSAAFFRERPLFLCEKEGIVGIGTQDLQAGDEIWYVCGLNVPVCALRRVSKPEGLSIEEDPMEGIDMEMIGLSFLGVNNDMEAMRPMDKVFPHGGIKLVWIV</sequence>
<name>A0A553IFR3_9PEZI</name>
<accession>A0A553IFR3</accession>
<evidence type="ECO:0000313" key="3">
    <source>
        <dbReference type="EMBL" id="TRX99037.1"/>
    </source>
</evidence>
<keyword evidence="4" id="KW-1185">Reference proteome</keyword>
<gene>
    <name evidence="3" type="ORF">FHL15_000379</name>
</gene>
<dbReference type="PANTHER" id="PTHR24148">
    <property type="entry name" value="ANKYRIN REPEAT DOMAIN-CONTAINING PROTEIN 39 HOMOLOG-RELATED"/>
    <property type="match status" value="1"/>
</dbReference>
<dbReference type="EMBL" id="VFLP01000001">
    <property type="protein sequence ID" value="TRX99037.1"/>
    <property type="molecule type" value="Genomic_DNA"/>
</dbReference>
<dbReference type="Pfam" id="PF06985">
    <property type="entry name" value="HET"/>
    <property type="match status" value="1"/>
</dbReference>
<evidence type="ECO:0000259" key="2">
    <source>
        <dbReference type="Pfam" id="PF06985"/>
    </source>
</evidence>
<dbReference type="PANTHER" id="PTHR24148:SF64">
    <property type="entry name" value="HETEROKARYON INCOMPATIBILITY DOMAIN-CONTAINING PROTEIN"/>
    <property type="match status" value="1"/>
</dbReference>
<comment type="caution">
    <text evidence="3">The sequence shown here is derived from an EMBL/GenBank/DDBJ whole genome shotgun (WGS) entry which is preliminary data.</text>
</comment>
<dbReference type="InterPro" id="IPR010730">
    <property type="entry name" value="HET"/>
</dbReference>
<dbReference type="STRING" id="2512241.A0A553IFR3"/>
<dbReference type="AlphaFoldDB" id="A0A553IFR3"/>
<proteinExistence type="predicted"/>
<dbReference type="OrthoDB" id="2157530at2759"/>
<feature type="region of interest" description="Disordered" evidence="1">
    <location>
        <begin position="454"/>
        <end position="474"/>
    </location>
</feature>
<reference evidence="4" key="1">
    <citation type="submission" date="2019-06" db="EMBL/GenBank/DDBJ databases">
        <title>Draft genome sequence of the griseofulvin-producing fungus Xylaria cubensis strain G536.</title>
        <authorList>
            <person name="Mead M.E."/>
            <person name="Raja H.A."/>
            <person name="Steenwyk J.L."/>
            <person name="Knowles S.L."/>
            <person name="Oberlies N.H."/>
            <person name="Rokas A."/>
        </authorList>
    </citation>
    <scope>NUCLEOTIDE SEQUENCE [LARGE SCALE GENOMIC DNA]</scope>
    <source>
        <strain evidence="4">G536</strain>
    </source>
</reference>
<protein>
    <recommendedName>
        <fullName evidence="2">Heterokaryon incompatibility domain-containing protein</fullName>
    </recommendedName>
</protein>